<keyword evidence="1" id="KW-0175">Coiled coil</keyword>
<dbReference type="AlphaFoldDB" id="A0A7G2CEY2"/>
<evidence type="ECO:0000313" key="3">
    <source>
        <dbReference type="Proteomes" id="UP000515908"/>
    </source>
</evidence>
<dbReference type="Proteomes" id="UP000515908">
    <property type="component" value="Chromosome 10"/>
</dbReference>
<gene>
    <name evidence="2" type="ORF">ADEAN_000538100</name>
</gene>
<dbReference type="VEuPathDB" id="TriTrypDB:ADEAN_000538100"/>
<feature type="coiled-coil region" evidence="1">
    <location>
        <begin position="47"/>
        <end position="74"/>
    </location>
</feature>
<protein>
    <submittedName>
        <fullName evidence="2">Uncharacterized protein</fullName>
    </submittedName>
</protein>
<proteinExistence type="predicted"/>
<evidence type="ECO:0000256" key="1">
    <source>
        <dbReference type="SAM" id="Coils"/>
    </source>
</evidence>
<name>A0A7G2CEY2_9TRYP</name>
<organism evidence="2 3">
    <name type="scientific">Angomonas deanei</name>
    <dbReference type="NCBI Taxonomy" id="59799"/>
    <lineage>
        <taxon>Eukaryota</taxon>
        <taxon>Discoba</taxon>
        <taxon>Euglenozoa</taxon>
        <taxon>Kinetoplastea</taxon>
        <taxon>Metakinetoplastina</taxon>
        <taxon>Trypanosomatida</taxon>
        <taxon>Trypanosomatidae</taxon>
        <taxon>Strigomonadinae</taxon>
        <taxon>Angomonas</taxon>
    </lineage>
</organism>
<dbReference type="EMBL" id="LR877154">
    <property type="protein sequence ID" value="CAD2217895.1"/>
    <property type="molecule type" value="Genomic_DNA"/>
</dbReference>
<accession>A0A7G2CEY2</accession>
<keyword evidence="3" id="KW-1185">Reference proteome</keyword>
<evidence type="ECO:0000313" key="2">
    <source>
        <dbReference type="EMBL" id="CAD2217895.1"/>
    </source>
</evidence>
<reference evidence="2 3" key="1">
    <citation type="submission" date="2020-08" db="EMBL/GenBank/DDBJ databases">
        <authorList>
            <person name="Newling K."/>
            <person name="Davey J."/>
            <person name="Forrester S."/>
        </authorList>
    </citation>
    <scope>NUCLEOTIDE SEQUENCE [LARGE SCALE GENOMIC DNA]</scope>
    <source>
        <strain evidence="3">Crithidia deanei Carvalho (ATCC PRA-265)</strain>
    </source>
</reference>
<sequence length="214" mass="24628">MSIFTSPKRRTTPNLPSRALIEQDVVTLKAEKEDTVNEQRIPQERVVKAQDYRLSQLEARLKAIEKALRHNKLKKEVDNIVSNSWAANTIEVPDSQEELYDIEAIIPAQEQVHPGIYNLLLTEKEKTARNVSVLNIGAKEKEEVIVAMNCKLDSLARECNDVIHELDELASGAAYAEESQRVEALQWIQEQRAYYNELYGEKQKLREESRKLKQ</sequence>